<dbReference type="PANTHER" id="PTHR43675:SF8">
    <property type="entry name" value="ARSENITE METHYLTRANSFERASE"/>
    <property type="match status" value="1"/>
</dbReference>
<evidence type="ECO:0000256" key="2">
    <source>
        <dbReference type="ARBA" id="ARBA00022691"/>
    </source>
</evidence>
<dbReference type="SUPFAM" id="SSF53335">
    <property type="entry name" value="S-adenosyl-L-methionine-dependent methyltransferases"/>
    <property type="match status" value="1"/>
</dbReference>
<evidence type="ECO:0000256" key="7">
    <source>
        <dbReference type="ARBA" id="ARBA00047943"/>
    </source>
</evidence>
<organism evidence="10 11">
    <name type="scientific">Porphyridium purpureum</name>
    <name type="common">Red alga</name>
    <name type="synonym">Porphyridium cruentum</name>
    <dbReference type="NCBI Taxonomy" id="35688"/>
    <lineage>
        <taxon>Eukaryota</taxon>
        <taxon>Rhodophyta</taxon>
        <taxon>Bangiophyceae</taxon>
        <taxon>Porphyridiales</taxon>
        <taxon>Porphyridiaceae</taxon>
        <taxon>Porphyridium</taxon>
    </lineage>
</organism>
<dbReference type="Proteomes" id="UP000324585">
    <property type="component" value="Unassembled WGS sequence"/>
</dbReference>
<accession>A0A5J4Z7S1</accession>
<dbReference type="AlphaFoldDB" id="A0A5J4Z7S1"/>
<evidence type="ECO:0000313" key="11">
    <source>
        <dbReference type="Proteomes" id="UP000324585"/>
    </source>
</evidence>
<reference evidence="11" key="1">
    <citation type="journal article" date="2019" name="Nat. Commun.">
        <title>Expansion of phycobilisome linker gene families in mesophilic red algae.</title>
        <authorList>
            <person name="Lee J."/>
            <person name="Kim D."/>
            <person name="Bhattacharya D."/>
            <person name="Yoon H.S."/>
        </authorList>
    </citation>
    <scope>NUCLEOTIDE SEQUENCE [LARGE SCALE GENOMIC DNA]</scope>
    <source>
        <strain evidence="11">CCMP 1328</strain>
    </source>
</reference>
<comment type="catalytic activity">
    <reaction evidence="7">
        <text>arsenic triglutathione + 2 [thioredoxin]-dithiol + 2 S-adenosyl-L-methionine + H2O = dimethylarsinous acid + 2 [thioredoxin]-disulfide + 3 glutathione + 2 S-adenosyl-L-homocysteine + 2 H(+)</text>
        <dbReference type="Rhea" id="RHEA:69464"/>
        <dbReference type="Rhea" id="RHEA-COMP:10698"/>
        <dbReference type="Rhea" id="RHEA-COMP:10700"/>
        <dbReference type="ChEBI" id="CHEBI:15377"/>
        <dbReference type="ChEBI" id="CHEBI:15378"/>
        <dbReference type="ChEBI" id="CHEBI:23808"/>
        <dbReference type="ChEBI" id="CHEBI:29950"/>
        <dbReference type="ChEBI" id="CHEBI:50058"/>
        <dbReference type="ChEBI" id="CHEBI:57856"/>
        <dbReference type="ChEBI" id="CHEBI:57925"/>
        <dbReference type="ChEBI" id="CHEBI:59789"/>
        <dbReference type="ChEBI" id="CHEBI:183640"/>
        <dbReference type="EC" id="2.1.1.137"/>
    </reaction>
</comment>
<comment type="caution">
    <text evidence="10">The sequence shown here is derived from an EMBL/GenBank/DDBJ whole genome shotgun (WGS) entry which is preliminary data.</text>
</comment>
<dbReference type="GO" id="GO:0030791">
    <property type="term" value="F:arsenite methyltransferase activity"/>
    <property type="evidence" value="ECO:0007669"/>
    <property type="project" value="UniProtKB-EC"/>
</dbReference>
<evidence type="ECO:0000256" key="1">
    <source>
        <dbReference type="ARBA" id="ARBA00022679"/>
    </source>
</evidence>
<evidence type="ECO:0000259" key="9">
    <source>
        <dbReference type="Pfam" id="PF13847"/>
    </source>
</evidence>
<evidence type="ECO:0000256" key="8">
    <source>
        <dbReference type="ARBA" id="ARBA00048428"/>
    </source>
</evidence>
<evidence type="ECO:0000313" key="10">
    <source>
        <dbReference type="EMBL" id="KAA8499160.1"/>
    </source>
</evidence>
<feature type="domain" description="Methyltransferase" evidence="9">
    <location>
        <begin position="81"/>
        <end position="235"/>
    </location>
</feature>
<dbReference type="InterPro" id="IPR029063">
    <property type="entry name" value="SAM-dependent_MTases_sf"/>
</dbReference>
<dbReference type="EMBL" id="VRMN01000001">
    <property type="protein sequence ID" value="KAA8499160.1"/>
    <property type="molecule type" value="Genomic_DNA"/>
</dbReference>
<dbReference type="InterPro" id="IPR026669">
    <property type="entry name" value="Arsenite_MeTrfase-like"/>
</dbReference>
<dbReference type="OrthoDB" id="8300214at2759"/>
<evidence type="ECO:0000256" key="4">
    <source>
        <dbReference type="ARBA" id="ARBA00034521"/>
    </source>
</evidence>
<dbReference type="GO" id="GO:0032259">
    <property type="term" value="P:methylation"/>
    <property type="evidence" value="ECO:0007669"/>
    <property type="project" value="UniProtKB-KW"/>
</dbReference>
<dbReference type="OMA" id="EPACEDY"/>
<protein>
    <recommendedName>
        <fullName evidence="5">Arsenite methyltransferase</fullName>
        <ecNumber evidence="4">2.1.1.137</ecNumber>
    </recommendedName>
</protein>
<keyword evidence="1 10" id="KW-0808">Transferase</keyword>
<evidence type="ECO:0000256" key="5">
    <source>
        <dbReference type="ARBA" id="ARBA00034545"/>
    </source>
</evidence>
<proteinExistence type="inferred from homology"/>
<gene>
    <name evidence="10" type="ORF">FVE85_6745</name>
</gene>
<evidence type="ECO:0000256" key="6">
    <source>
        <dbReference type="ARBA" id="ARBA00047941"/>
    </source>
</evidence>
<dbReference type="EC" id="2.1.1.137" evidence="4"/>
<comment type="similarity">
    <text evidence="3">Belongs to the methyltransferase superfamily. Arsenite methyltransferase family.</text>
</comment>
<dbReference type="Gene3D" id="3.40.50.150">
    <property type="entry name" value="Vaccinia Virus protein VP39"/>
    <property type="match status" value="1"/>
</dbReference>
<name>A0A5J4Z7S1_PORPP</name>
<keyword evidence="11" id="KW-1185">Reference proteome</keyword>
<evidence type="ECO:0000256" key="3">
    <source>
        <dbReference type="ARBA" id="ARBA00034487"/>
    </source>
</evidence>
<keyword evidence="2" id="KW-0949">S-adenosyl-L-methionine</keyword>
<dbReference type="Pfam" id="PF13847">
    <property type="entry name" value="Methyltransf_31"/>
    <property type="match status" value="1"/>
</dbReference>
<comment type="catalytic activity">
    <reaction evidence="6">
        <text>arsenic triglutathione + [thioredoxin]-dithiol + S-adenosyl-L-methionine + 2 H2O = methylarsonous acid + [thioredoxin]-disulfide + 3 glutathione + S-adenosyl-L-homocysteine + H(+)</text>
        <dbReference type="Rhea" id="RHEA:69460"/>
        <dbReference type="Rhea" id="RHEA-COMP:10698"/>
        <dbReference type="Rhea" id="RHEA-COMP:10700"/>
        <dbReference type="ChEBI" id="CHEBI:15377"/>
        <dbReference type="ChEBI" id="CHEBI:15378"/>
        <dbReference type="ChEBI" id="CHEBI:17826"/>
        <dbReference type="ChEBI" id="CHEBI:29950"/>
        <dbReference type="ChEBI" id="CHEBI:50058"/>
        <dbReference type="ChEBI" id="CHEBI:57856"/>
        <dbReference type="ChEBI" id="CHEBI:57925"/>
        <dbReference type="ChEBI" id="CHEBI:59789"/>
        <dbReference type="ChEBI" id="CHEBI:183640"/>
        <dbReference type="EC" id="2.1.1.137"/>
    </reaction>
</comment>
<dbReference type="PANTHER" id="PTHR43675">
    <property type="entry name" value="ARSENITE METHYLTRANSFERASE"/>
    <property type="match status" value="1"/>
</dbReference>
<dbReference type="InterPro" id="IPR025714">
    <property type="entry name" value="Methyltranfer_dom"/>
</dbReference>
<keyword evidence="10" id="KW-0489">Methyltransferase</keyword>
<sequence length="369" mass="40823">MNNANEAVNGDAGAHAAADRTRDNVAEYYGKVLQKSSDLKTNACCTDEEMPSDLKRALANIADEVMIKYYGCGLIRPEALEGLTVLDLGCGAGRDVYALAQFVGEHGKVIGVDMTEEQISVAQKYVKYHAEKFGFARPNTEFRHGFIERLDEAGIESESVDVIVSNCVVNLSPDKRAVLEQAYRVLKQGGEMYFSDVYALRRVPKELAEDPVLFGECLSGALYYNDFLRLAHETGFLDPRVVKSSPITIENDEIQARVGAIRFVSVTYRLFKLGGLEHLCEDYGQAVRYKGTIAGFPHMFKLDNHHAIETGKIFPVCGNTWCMLKGTRFEPHFEFFGDFSTHFGVFEGCGEDDPFGMNAPVPLGNGSCC</sequence>
<dbReference type="Gene3D" id="3.40.5.100">
    <property type="match status" value="1"/>
</dbReference>
<dbReference type="CDD" id="cd02440">
    <property type="entry name" value="AdoMet_MTases"/>
    <property type="match status" value="1"/>
</dbReference>
<comment type="catalytic activity">
    <reaction evidence="8">
        <text>arsenic triglutathione + 3 [thioredoxin]-dithiol + 3 S-adenosyl-L-methionine = trimethylarsine + 3 [thioredoxin]-disulfide + 3 glutathione + 3 S-adenosyl-L-homocysteine + 3 H(+)</text>
        <dbReference type="Rhea" id="RHEA:69432"/>
        <dbReference type="Rhea" id="RHEA-COMP:10698"/>
        <dbReference type="Rhea" id="RHEA-COMP:10700"/>
        <dbReference type="ChEBI" id="CHEBI:15378"/>
        <dbReference type="ChEBI" id="CHEBI:27130"/>
        <dbReference type="ChEBI" id="CHEBI:29950"/>
        <dbReference type="ChEBI" id="CHEBI:50058"/>
        <dbReference type="ChEBI" id="CHEBI:57856"/>
        <dbReference type="ChEBI" id="CHEBI:57925"/>
        <dbReference type="ChEBI" id="CHEBI:59789"/>
        <dbReference type="ChEBI" id="CHEBI:183640"/>
        <dbReference type="EC" id="2.1.1.137"/>
    </reaction>
</comment>